<keyword evidence="4" id="KW-1185">Reference proteome</keyword>
<protein>
    <submittedName>
        <fullName evidence="3">Glycosyl transferase, group 1 family protein</fullName>
    </submittedName>
</protein>
<feature type="domain" description="Glycosyltransferase subfamily 4-like N-terminal" evidence="2">
    <location>
        <begin position="48"/>
        <end position="162"/>
    </location>
</feature>
<dbReference type="Pfam" id="PF00534">
    <property type="entry name" value="Glycos_transf_1"/>
    <property type="match status" value="1"/>
</dbReference>
<proteinExistence type="predicted"/>
<feature type="domain" description="Glycosyl transferase family 1" evidence="1">
    <location>
        <begin position="190"/>
        <end position="325"/>
    </location>
</feature>
<dbReference type="InterPro" id="IPR001296">
    <property type="entry name" value="Glyco_trans_1"/>
</dbReference>
<organism evidence="3 4">
    <name type="scientific">Rhodopirellula europaea 6C</name>
    <dbReference type="NCBI Taxonomy" id="1263867"/>
    <lineage>
        <taxon>Bacteria</taxon>
        <taxon>Pseudomonadati</taxon>
        <taxon>Planctomycetota</taxon>
        <taxon>Planctomycetia</taxon>
        <taxon>Pirellulales</taxon>
        <taxon>Pirellulaceae</taxon>
        <taxon>Rhodopirellula</taxon>
    </lineage>
</organism>
<dbReference type="PATRIC" id="fig|1263867.3.peg.2127"/>
<comment type="caution">
    <text evidence="3">The sequence shown here is derived from an EMBL/GenBank/DDBJ whole genome shotgun (WGS) entry which is preliminary data.</text>
</comment>
<reference evidence="3" key="2">
    <citation type="journal article" date="2013" name="Mar. Genomics">
        <title>Expression of sulfatases in Rhodopirellula baltica and the diversity of sulfatases in the genus Rhodopirellula.</title>
        <authorList>
            <person name="Wegner C.E."/>
            <person name="Richter-Heitmann T."/>
            <person name="Klindworth A."/>
            <person name="Klockow C."/>
            <person name="Richter M."/>
            <person name="Achstetter T."/>
            <person name="Glockner F.O."/>
            <person name="Harder J."/>
        </authorList>
    </citation>
    <scope>NUCLEOTIDE SEQUENCE [LARGE SCALE GENOMIC DNA]</scope>
    <source>
        <strain evidence="3">6C</strain>
    </source>
</reference>
<sequence length="370" mass="41488">MNAWGFPLLASHKLLRPESESKPPMRIAMLAPIAWRTPPRAYGPWELVTSMLTEALVKRGVDVTLFATLDSETSGKLDGVVPAPYSEDPSIDAKVWEFRHLAHLFEQADQFDLIHNQADFPAHAFARLIDTPIVTTIHGFSSDRILPMYQEYQDLVHYIAISDADRHPSLRYEATIHHGIPIDDFPFQPNRGEDLLFFGRIHPDKGAAEAIEAARFSKRPLHMYGIVQDEHYHDMHVAPADDGVSVIYHGVAGGSERLNALGDARALLHLINFDEPFGLSVIEAMACGTPVIATNRGSMPELIEHGVTGFLVNTAQEAVQAIERIDDIDRFAVRQSVIDRFSIDRMADNYLTVYQRICDRPQTTDNQIEC</sequence>
<name>M2AXM7_9BACT</name>
<dbReference type="PANTHER" id="PTHR12526">
    <property type="entry name" value="GLYCOSYLTRANSFERASE"/>
    <property type="match status" value="1"/>
</dbReference>
<accession>M2AXM7</accession>
<gene>
    <name evidence="3" type="ORF">RE6C_02000</name>
</gene>
<dbReference type="GO" id="GO:0016757">
    <property type="term" value="F:glycosyltransferase activity"/>
    <property type="evidence" value="ECO:0007669"/>
    <property type="project" value="InterPro"/>
</dbReference>
<dbReference type="InterPro" id="IPR028098">
    <property type="entry name" value="Glyco_trans_4-like_N"/>
</dbReference>
<reference evidence="3" key="1">
    <citation type="submission" date="2012-11" db="EMBL/GenBank/DDBJ databases">
        <title>Permanent draft genomes of Rhodopirellula europaea strain SH398 and 6C.</title>
        <authorList>
            <person name="Richter M."/>
            <person name="Richter-Heitmann T."/>
            <person name="Frank C."/>
            <person name="Harder J."/>
            <person name="Glockner F.O."/>
        </authorList>
    </citation>
    <scope>NUCLEOTIDE SEQUENCE</scope>
    <source>
        <strain evidence="3">6C</strain>
    </source>
</reference>
<dbReference type="Pfam" id="PF13439">
    <property type="entry name" value="Glyco_transf_4"/>
    <property type="match status" value="1"/>
</dbReference>
<dbReference type="EMBL" id="ANMO01000097">
    <property type="protein sequence ID" value="EMB17462.1"/>
    <property type="molecule type" value="Genomic_DNA"/>
</dbReference>
<evidence type="ECO:0000259" key="2">
    <source>
        <dbReference type="Pfam" id="PF13439"/>
    </source>
</evidence>
<evidence type="ECO:0000259" key="1">
    <source>
        <dbReference type="Pfam" id="PF00534"/>
    </source>
</evidence>
<evidence type="ECO:0000313" key="4">
    <source>
        <dbReference type="Proteomes" id="UP000011529"/>
    </source>
</evidence>
<evidence type="ECO:0000313" key="3">
    <source>
        <dbReference type="EMBL" id="EMB17462.1"/>
    </source>
</evidence>
<dbReference type="SUPFAM" id="SSF53756">
    <property type="entry name" value="UDP-Glycosyltransferase/glycogen phosphorylase"/>
    <property type="match status" value="1"/>
</dbReference>
<dbReference type="AlphaFoldDB" id="M2AXM7"/>
<dbReference type="PANTHER" id="PTHR12526:SF595">
    <property type="entry name" value="BLL5217 PROTEIN"/>
    <property type="match status" value="1"/>
</dbReference>
<keyword evidence="3" id="KW-0808">Transferase</keyword>
<dbReference type="Gene3D" id="3.40.50.2000">
    <property type="entry name" value="Glycogen Phosphorylase B"/>
    <property type="match status" value="2"/>
</dbReference>
<dbReference type="CDD" id="cd03802">
    <property type="entry name" value="GT4_AviGT4-like"/>
    <property type="match status" value="1"/>
</dbReference>
<dbReference type="Proteomes" id="UP000011529">
    <property type="component" value="Unassembled WGS sequence"/>
</dbReference>